<dbReference type="AlphaFoldDB" id="A0A1J5S6I6"/>
<accession>A0A1J5S6I6</accession>
<dbReference type="Gene3D" id="3.40.50.1820">
    <property type="entry name" value="alpha/beta hydrolase"/>
    <property type="match status" value="1"/>
</dbReference>
<dbReference type="EC" id="3.4.14.12" evidence="3"/>
<dbReference type="PANTHER" id="PTHR42776">
    <property type="entry name" value="SERINE PEPTIDASE S9 FAMILY MEMBER"/>
    <property type="match status" value="1"/>
</dbReference>
<sequence length="674" mass="76184">MSPYRTFLLALAGLLMCGAALAADTTDPLYRMVPAPADQPIPVADFFRPPLFRDPAINDAGDHFAAIVTDAKHDREELLVVNIKDGKFEELMGPGGTDVFNYHWLDDTHLLCRLSKEKLYAYGTMVAEVGDLSNAYYIEAHNALQVLGVPRRDRMAPIIWLRENAWDEGRDYGAMRIDARERLKGMAGFGRLDSSLYPYGTEASVLDSYPAPPSGTPFGYSCDKNGELAYAFTQVNGYDTLWVFRKGAWVRSPVNLDDYDFLCAGDKPGEVIMVAPERHGEPREVCRMNALTGRKGEVLYQDKRYDPLWAWFYRDPVTLNIIGMKLFREGLHAVWFTKDYEFLQNKIERSFPVRNSIIDIMGSNRAQTDFVVSASSDVMPTAYYSVNLEKGRIGLIKSTRPWIDPKRMLPMRVVNYKARDGKMIQGYVTLPVGASRLHPVPMVVLPHGGPWVRDVWGWNPEVQFLASRGYAVFQPNYRGSTGFGWEFSEADRWDFAKMSDDVTDGVHLLLKTGLIDRHRVAIMGGSFGAYLALYGAENEPGLYRCAVAIAGVFDFAKVMRDAKWMDDNTNRFDILKRHLGDPAKNKARFDEISPLRHVDRLKIPVFVAHGKDDRVADVSESRDLVAQLEKYHVPVESHFVGGEGHGFSYFRHRIEIYTDIEAFLAKNLAPQAKK</sequence>
<dbReference type="Pfam" id="PF00326">
    <property type="entry name" value="Peptidase_S9"/>
    <property type="match status" value="1"/>
</dbReference>
<organism evidence="3">
    <name type="scientific">mine drainage metagenome</name>
    <dbReference type="NCBI Taxonomy" id="410659"/>
    <lineage>
        <taxon>unclassified sequences</taxon>
        <taxon>metagenomes</taxon>
        <taxon>ecological metagenomes</taxon>
    </lineage>
</organism>
<dbReference type="InterPro" id="IPR001375">
    <property type="entry name" value="Peptidase_S9_cat"/>
</dbReference>
<dbReference type="GO" id="GO:0006508">
    <property type="term" value="P:proteolysis"/>
    <property type="evidence" value="ECO:0007669"/>
    <property type="project" value="InterPro"/>
</dbReference>
<dbReference type="SUPFAM" id="SSF53474">
    <property type="entry name" value="alpha/beta-Hydrolases"/>
    <property type="match status" value="1"/>
</dbReference>
<dbReference type="GO" id="GO:0004252">
    <property type="term" value="F:serine-type endopeptidase activity"/>
    <property type="evidence" value="ECO:0007669"/>
    <property type="project" value="TreeGrafter"/>
</dbReference>
<dbReference type="PANTHER" id="PTHR42776:SF27">
    <property type="entry name" value="DIPEPTIDYL PEPTIDASE FAMILY MEMBER 6"/>
    <property type="match status" value="1"/>
</dbReference>
<name>A0A1J5S6I6_9ZZZZ</name>
<comment type="caution">
    <text evidence="3">The sequence shown here is derived from an EMBL/GenBank/DDBJ whole genome shotgun (WGS) entry which is preliminary data.</text>
</comment>
<protein>
    <submittedName>
        <fullName evidence="3">Prolyl tripeptidyl peptidase</fullName>
        <ecNumber evidence="3">3.4.14.12</ecNumber>
    </submittedName>
</protein>
<evidence type="ECO:0000313" key="3">
    <source>
        <dbReference type="EMBL" id="OIR03730.1"/>
    </source>
</evidence>
<dbReference type="EMBL" id="MLJW01000063">
    <property type="protein sequence ID" value="OIR03730.1"/>
    <property type="molecule type" value="Genomic_DNA"/>
</dbReference>
<feature type="domain" description="Peptidase S9 prolyl oligopeptidase catalytic" evidence="2">
    <location>
        <begin position="460"/>
        <end position="669"/>
    </location>
</feature>
<reference evidence="3" key="1">
    <citation type="submission" date="2016-10" db="EMBL/GenBank/DDBJ databases">
        <title>Sequence of Gallionella enrichment culture.</title>
        <authorList>
            <person name="Poehlein A."/>
            <person name="Muehling M."/>
            <person name="Daniel R."/>
        </authorList>
    </citation>
    <scope>NUCLEOTIDE SEQUENCE</scope>
</reference>
<keyword evidence="1 3" id="KW-0378">Hydrolase</keyword>
<dbReference type="InterPro" id="IPR029058">
    <property type="entry name" value="AB_hydrolase_fold"/>
</dbReference>
<proteinExistence type="predicted"/>
<gene>
    <name evidence="3" type="primary">ptpA_4</name>
    <name evidence="3" type="ORF">GALL_141470</name>
</gene>
<evidence type="ECO:0000256" key="1">
    <source>
        <dbReference type="ARBA" id="ARBA00022801"/>
    </source>
</evidence>
<evidence type="ECO:0000259" key="2">
    <source>
        <dbReference type="Pfam" id="PF00326"/>
    </source>
</evidence>